<evidence type="ECO:0000256" key="12">
    <source>
        <dbReference type="ARBA" id="ARBA00034808"/>
    </source>
</evidence>
<dbReference type="EMBL" id="CP029803">
    <property type="protein sequence ID" value="AWT60785.1"/>
    <property type="molecule type" value="Genomic_DNA"/>
</dbReference>
<dbReference type="Gene3D" id="3.40.50.300">
    <property type="entry name" value="P-loop containing nucleotide triphosphate hydrolases"/>
    <property type="match status" value="3"/>
</dbReference>
<evidence type="ECO:0000256" key="8">
    <source>
        <dbReference type="ARBA" id="ARBA00023125"/>
    </source>
</evidence>
<keyword evidence="2 15" id="KW-0547">Nucleotide-binding</keyword>
<dbReference type="InterPro" id="IPR027417">
    <property type="entry name" value="P-loop_NTPase"/>
</dbReference>
<keyword evidence="9" id="KW-0234">DNA repair</keyword>
<dbReference type="PROSITE" id="PS51217">
    <property type="entry name" value="UVRD_HELICASE_CTER"/>
    <property type="match status" value="1"/>
</dbReference>
<keyword evidence="1" id="KW-0540">Nuclease</keyword>
<evidence type="ECO:0000256" key="7">
    <source>
        <dbReference type="ARBA" id="ARBA00022840"/>
    </source>
</evidence>
<evidence type="ECO:0000256" key="6">
    <source>
        <dbReference type="ARBA" id="ARBA00022839"/>
    </source>
</evidence>
<organism evidence="18 19">
    <name type="scientific">Candidatus Moanibacter tarae</name>
    <dbReference type="NCBI Taxonomy" id="2200854"/>
    <lineage>
        <taxon>Bacteria</taxon>
        <taxon>Pseudomonadati</taxon>
        <taxon>Verrucomicrobiota</taxon>
        <taxon>Opitutia</taxon>
        <taxon>Puniceicoccales</taxon>
        <taxon>Puniceicoccales incertae sedis</taxon>
        <taxon>Candidatus Moanibacter</taxon>
    </lineage>
</organism>
<evidence type="ECO:0000256" key="1">
    <source>
        <dbReference type="ARBA" id="ARBA00022722"/>
    </source>
</evidence>
<evidence type="ECO:0000259" key="16">
    <source>
        <dbReference type="PROSITE" id="PS51198"/>
    </source>
</evidence>
<dbReference type="GO" id="GO:0016887">
    <property type="term" value="F:ATP hydrolysis activity"/>
    <property type="evidence" value="ECO:0007669"/>
    <property type="project" value="RHEA"/>
</dbReference>
<keyword evidence="4 15" id="KW-0378">Hydrolase</keyword>
<dbReference type="GO" id="GO:0043138">
    <property type="term" value="F:3'-5' DNA helicase activity"/>
    <property type="evidence" value="ECO:0007669"/>
    <property type="project" value="UniProtKB-EC"/>
</dbReference>
<sequence length="1046" mass="118145">MKSPNVGREVKTPLKDEVARRRFSQELECNFSVIAPAGVGKTSAIVDRVVNIVQIDDKRQGTGLKPLAIVTYTRKAARDMEVRSRNALLQQGARPESLVRLSQAFFGTIHSFCLDLIRAEGHFLGLSSAIEIANNHSSLWLQFIRDNDQVIDIMEGNNLDGFRRHSEVGKVIELAREWRGSGPTNKTLEPLPKPDLTPLLNFVPHGRTKKGVEEGKAILHRWEKLFEGNQSYLPLPRFSKGGREFQALWNQAFLPLRTWLENFGMEAVKQVARDYRDYRVSRGLLTYDDLVYFAILLLAHPVAGPRLRSRAYNIILDEAQDTDRDQFRVLLGLTRSGNTKGEWLNGEGPPPEPGRFCMVGDPQQSIYSSRADLPTYLDIHRRFVEHGVGEGLNFSVTFRCDRRIVDAVNHCFPAILKDCYGQVGFERLTARPDAGPGQVIRCRLRPTEALQPDRDVEASSMAEARSLAAWLQSIGTEGLGIKEWAEVAVLCPRRRWLSTLSSVFEEVGLKAVLQSNEEICGDSPAVAWLTALVVIMAEPENSFEIVGVLREIFGVSDHDLARYVEERHSYVDNEFHPVRICDPIMGEGQVIEVLNSLVKIRSDVGSLPLYELLASLVEKTKLRQRLSVLPGYPKELVMATLDALLEEVADWEEQGHSLTAVAALLRNRFQEEVQDVEGSSDQISLITCHKAKGLEWNVVILPFLFRKINFFSDPYPRIVRAPQKRSSRMILFREEDLGESQKQLDRNRMQECERLLYVATTRARQSLVLVDSSAFYENGPTGRGFSFGELLRILPGEENHPIWNSMPWDPKLQSSDLELPTDALGAKELVDRFDPSVVSEAAGVASCFVRRVTPSSLAVAGGASLHREESDLAALPSFPEMFVIQQRQDGIDYGNWWHQMMETNHWKEDIEEWTLHFNKSLTFCPDPNRGRIEVELFRNSPLVQALLSPELKITTEVPILWKNKKGIAYEGFIDLVAWNEKRRNWLVVDWKTDQTKVNAVTKLMNAYGSQLKAYAESLMGLSPETTVDVLLYSTVLGKPLTLCSDK</sequence>
<dbReference type="InterPro" id="IPR011335">
    <property type="entry name" value="Restrct_endonuc-II-like"/>
</dbReference>
<evidence type="ECO:0000313" key="19">
    <source>
        <dbReference type="Proteomes" id="UP000247465"/>
    </source>
</evidence>
<dbReference type="GO" id="GO:0000725">
    <property type="term" value="P:recombinational repair"/>
    <property type="evidence" value="ECO:0007669"/>
    <property type="project" value="TreeGrafter"/>
</dbReference>
<evidence type="ECO:0000256" key="11">
    <source>
        <dbReference type="ARBA" id="ARBA00034617"/>
    </source>
</evidence>
<feature type="domain" description="UvrD-like helicase ATP-binding" evidence="16">
    <location>
        <begin position="14"/>
        <end position="401"/>
    </location>
</feature>
<evidence type="ECO:0000256" key="9">
    <source>
        <dbReference type="ARBA" id="ARBA00023204"/>
    </source>
</evidence>
<feature type="domain" description="UvrD-like helicase C-terminal" evidence="17">
    <location>
        <begin position="406"/>
        <end position="693"/>
    </location>
</feature>
<dbReference type="PROSITE" id="PS51198">
    <property type="entry name" value="UVRD_HELICASE_ATP_BIND"/>
    <property type="match status" value="1"/>
</dbReference>
<keyword evidence="3" id="KW-0227">DNA damage</keyword>
<dbReference type="Gene3D" id="1.10.486.10">
    <property type="entry name" value="PCRA, domain 4"/>
    <property type="match status" value="1"/>
</dbReference>
<dbReference type="InterPro" id="IPR014016">
    <property type="entry name" value="UvrD-like_ATP-bd"/>
</dbReference>
<evidence type="ECO:0000256" key="13">
    <source>
        <dbReference type="ARBA" id="ARBA00034923"/>
    </source>
</evidence>
<evidence type="ECO:0000259" key="17">
    <source>
        <dbReference type="PROSITE" id="PS51217"/>
    </source>
</evidence>
<dbReference type="Gene3D" id="3.90.320.10">
    <property type="match status" value="1"/>
</dbReference>
<gene>
    <name evidence="18" type="primary">addA</name>
    <name evidence="18" type="ORF">DF168_02005</name>
</gene>
<evidence type="ECO:0000256" key="4">
    <source>
        <dbReference type="ARBA" id="ARBA00022801"/>
    </source>
</evidence>
<evidence type="ECO:0000256" key="10">
    <source>
        <dbReference type="ARBA" id="ARBA00023235"/>
    </source>
</evidence>
<dbReference type="EC" id="5.6.2.4" evidence="12"/>
<feature type="binding site" evidence="15">
    <location>
        <begin position="35"/>
        <end position="42"/>
    </location>
    <ligand>
        <name>ATP</name>
        <dbReference type="ChEBI" id="CHEBI:30616"/>
    </ligand>
</feature>
<protein>
    <recommendedName>
        <fullName evidence="12">DNA 3'-5' helicase</fullName>
        <ecNumber evidence="12">5.6.2.4</ecNumber>
    </recommendedName>
    <alternativeName>
        <fullName evidence="13">DNA 3'-5' helicase II</fullName>
    </alternativeName>
</protein>
<comment type="catalytic activity">
    <reaction evidence="14">
        <text>ATP + H2O = ADP + phosphate + H(+)</text>
        <dbReference type="Rhea" id="RHEA:13065"/>
        <dbReference type="ChEBI" id="CHEBI:15377"/>
        <dbReference type="ChEBI" id="CHEBI:15378"/>
        <dbReference type="ChEBI" id="CHEBI:30616"/>
        <dbReference type="ChEBI" id="CHEBI:43474"/>
        <dbReference type="ChEBI" id="CHEBI:456216"/>
        <dbReference type="EC" id="5.6.2.4"/>
    </reaction>
</comment>
<dbReference type="GO" id="GO:0003677">
    <property type="term" value="F:DNA binding"/>
    <property type="evidence" value="ECO:0007669"/>
    <property type="project" value="UniProtKB-KW"/>
</dbReference>
<dbReference type="SUPFAM" id="SSF52980">
    <property type="entry name" value="Restriction endonuclease-like"/>
    <property type="match status" value="1"/>
</dbReference>
<dbReference type="InterPro" id="IPR000212">
    <property type="entry name" value="DNA_helicase_UvrD/REP"/>
</dbReference>
<name>A0A2Z4AGK4_9BACT</name>
<dbReference type="InterPro" id="IPR011604">
    <property type="entry name" value="PDDEXK-like_dom_sf"/>
</dbReference>
<reference evidence="18 19" key="1">
    <citation type="submission" date="2018-06" db="EMBL/GenBank/DDBJ databases">
        <title>Draft Genome Sequence of a Novel Marine Bacterium Related to the Verrucomicrobia.</title>
        <authorList>
            <person name="Vosseberg J."/>
            <person name="Martijn J."/>
            <person name="Ettema T.J.G."/>
        </authorList>
    </citation>
    <scope>NUCLEOTIDE SEQUENCE [LARGE SCALE GENOMIC DNA]</scope>
    <source>
        <strain evidence="18">TARA_B100001123</strain>
    </source>
</reference>
<dbReference type="Pfam" id="PF00580">
    <property type="entry name" value="UvrD-helicase"/>
    <property type="match status" value="1"/>
</dbReference>
<dbReference type="SUPFAM" id="SSF52540">
    <property type="entry name" value="P-loop containing nucleoside triphosphate hydrolases"/>
    <property type="match status" value="1"/>
</dbReference>
<comment type="catalytic activity">
    <reaction evidence="11">
        <text>Couples ATP hydrolysis with the unwinding of duplex DNA by translocating in the 3'-5' direction.</text>
        <dbReference type="EC" id="5.6.2.4"/>
    </reaction>
</comment>
<evidence type="ECO:0000256" key="3">
    <source>
        <dbReference type="ARBA" id="ARBA00022763"/>
    </source>
</evidence>
<evidence type="ECO:0000256" key="15">
    <source>
        <dbReference type="PROSITE-ProRule" id="PRU00560"/>
    </source>
</evidence>
<dbReference type="Pfam" id="PF13361">
    <property type="entry name" value="UvrD_C"/>
    <property type="match status" value="1"/>
</dbReference>
<keyword evidence="8" id="KW-0238">DNA-binding</keyword>
<keyword evidence="6" id="KW-0269">Exonuclease</keyword>
<proteinExistence type="predicted"/>
<dbReference type="KEGG" id="mtar:DF168_02005"/>
<evidence type="ECO:0000256" key="5">
    <source>
        <dbReference type="ARBA" id="ARBA00022806"/>
    </source>
</evidence>
<dbReference type="GO" id="GO:0004527">
    <property type="term" value="F:exonuclease activity"/>
    <property type="evidence" value="ECO:0007669"/>
    <property type="project" value="UniProtKB-KW"/>
</dbReference>
<keyword evidence="7 15" id="KW-0067">ATP-binding</keyword>
<accession>A0A2Z4AGK4</accession>
<dbReference type="GO" id="GO:0005524">
    <property type="term" value="F:ATP binding"/>
    <property type="evidence" value="ECO:0007669"/>
    <property type="project" value="UniProtKB-UniRule"/>
</dbReference>
<dbReference type="PANTHER" id="PTHR11070">
    <property type="entry name" value="UVRD / RECB / PCRA DNA HELICASE FAMILY MEMBER"/>
    <property type="match status" value="1"/>
</dbReference>
<evidence type="ECO:0000256" key="2">
    <source>
        <dbReference type="ARBA" id="ARBA00022741"/>
    </source>
</evidence>
<evidence type="ECO:0000313" key="18">
    <source>
        <dbReference type="EMBL" id="AWT60785.1"/>
    </source>
</evidence>
<evidence type="ECO:0000256" key="14">
    <source>
        <dbReference type="ARBA" id="ARBA00048988"/>
    </source>
</evidence>
<dbReference type="PANTHER" id="PTHR11070:SF2">
    <property type="entry name" value="ATP-DEPENDENT DNA HELICASE SRS2"/>
    <property type="match status" value="1"/>
</dbReference>
<keyword evidence="10" id="KW-0413">Isomerase</keyword>
<dbReference type="AlphaFoldDB" id="A0A2Z4AGK4"/>
<keyword evidence="5 15" id="KW-0347">Helicase</keyword>
<dbReference type="InterPro" id="IPR014017">
    <property type="entry name" value="DNA_helicase_UvrD-like_C"/>
</dbReference>
<dbReference type="Proteomes" id="UP000247465">
    <property type="component" value="Chromosome"/>
</dbReference>